<evidence type="ECO:0000313" key="1">
    <source>
        <dbReference type="EMBL" id="GAA0664201.1"/>
    </source>
</evidence>
<protein>
    <submittedName>
        <fullName evidence="1">Uncharacterized protein</fullName>
    </submittedName>
</protein>
<reference evidence="1 2" key="1">
    <citation type="journal article" date="2019" name="Int. J. Syst. Evol. Microbiol.">
        <title>The Global Catalogue of Microorganisms (GCM) 10K type strain sequencing project: providing services to taxonomists for standard genome sequencing and annotation.</title>
        <authorList>
            <consortium name="The Broad Institute Genomics Platform"/>
            <consortium name="The Broad Institute Genome Sequencing Center for Infectious Disease"/>
            <person name="Wu L."/>
            <person name="Ma J."/>
        </authorList>
    </citation>
    <scope>NUCLEOTIDE SEQUENCE [LARGE SCALE GENOMIC DNA]</scope>
    <source>
        <strain evidence="1 2">JCM 16328</strain>
    </source>
</reference>
<keyword evidence="2" id="KW-1185">Reference proteome</keyword>
<dbReference type="Proteomes" id="UP001500420">
    <property type="component" value="Unassembled WGS sequence"/>
</dbReference>
<organism evidence="1 2">
    <name type="scientific">Natronoarchaeum mannanilyticum</name>
    <dbReference type="NCBI Taxonomy" id="926360"/>
    <lineage>
        <taxon>Archaea</taxon>
        <taxon>Methanobacteriati</taxon>
        <taxon>Methanobacteriota</taxon>
        <taxon>Stenosarchaea group</taxon>
        <taxon>Halobacteria</taxon>
        <taxon>Halobacteriales</taxon>
        <taxon>Natronoarchaeaceae</taxon>
    </lineage>
</organism>
<dbReference type="EMBL" id="BAAADV010000001">
    <property type="protein sequence ID" value="GAA0664201.1"/>
    <property type="molecule type" value="Genomic_DNA"/>
</dbReference>
<comment type="caution">
    <text evidence="1">The sequence shown here is derived from an EMBL/GenBank/DDBJ whole genome shotgun (WGS) entry which is preliminary data.</text>
</comment>
<proteinExistence type="predicted"/>
<dbReference type="RefSeq" id="WP_343772405.1">
    <property type="nucleotide sequence ID" value="NZ_BAAADV010000001.1"/>
</dbReference>
<evidence type="ECO:0000313" key="2">
    <source>
        <dbReference type="Proteomes" id="UP001500420"/>
    </source>
</evidence>
<name>A0AAV3T6U9_9EURY</name>
<dbReference type="AlphaFoldDB" id="A0AAV3T6U9"/>
<accession>A0AAV3T6U9</accession>
<gene>
    <name evidence="1" type="ORF">GCM10009020_06310</name>
</gene>
<sequence>MSEPIGSADELPFPLRGTTLVTGPSNAGKTRLTARALDAWVADRGAEGVVVLEFAPEIERDGVLLGGRLDRFVEVPDVAFHGILDAHAPRAAASDETEARELAADNAERARSILDAAPEAPGAVFVNDATIPFQHEAGDLDRLRSYCGDADIAVLNAFESDELGAEHPVTRRERNALDGLQDCADRHVGLDADGSE</sequence>